<dbReference type="GO" id="GO:0000036">
    <property type="term" value="F:acyl carrier activity"/>
    <property type="evidence" value="ECO:0007669"/>
    <property type="project" value="TreeGrafter"/>
</dbReference>
<keyword evidence="2" id="KW-0597">Phosphoprotein</keyword>
<dbReference type="Gene3D" id="1.10.1200.10">
    <property type="entry name" value="ACP-like"/>
    <property type="match status" value="1"/>
</dbReference>
<dbReference type="GO" id="GO:0009245">
    <property type="term" value="P:lipid A biosynthetic process"/>
    <property type="evidence" value="ECO:0007669"/>
    <property type="project" value="TreeGrafter"/>
</dbReference>
<evidence type="ECO:0000313" key="4">
    <source>
        <dbReference type="EMBL" id="GAG36411.1"/>
    </source>
</evidence>
<gene>
    <name evidence="4" type="ORF">S01H1_74377</name>
</gene>
<dbReference type="NCBIfam" id="TIGR00517">
    <property type="entry name" value="acyl_carrier"/>
    <property type="match status" value="1"/>
</dbReference>
<proteinExistence type="inferred from homology"/>
<sequence>MTMLEKVQEGMADILGMNPKDIKAELSICEGLAADSLDTVEMVMWFEEDFGMEFPDDEVEKLKTVADVVEYLTVKGCEA</sequence>
<dbReference type="GO" id="GO:0016020">
    <property type="term" value="C:membrane"/>
    <property type="evidence" value="ECO:0007669"/>
    <property type="project" value="GOC"/>
</dbReference>
<comment type="caution">
    <text evidence="4">The sequence shown here is derived from an EMBL/GenBank/DDBJ whole genome shotgun (WGS) entry which is preliminary data.</text>
</comment>
<dbReference type="NCBIfam" id="NF002150">
    <property type="entry name" value="PRK00982.1-4"/>
    <property type="match status" value="1"/>
</dbReference>
<accession>X0YHW0</accession>
<reference evidence="4" key="1">
    <citation type="journal article" date="2014" name="Front. Microbiol.">
        <title>High frequency of phylogenetically diverse reductive dehalogenase-homologous genes in deep subseafloor sedimentary metagenomes.</title>
        <authorList>
            <person name="Kawai M."/>
            <person name="Futagami T."/>
            <person name="Toyoda A."/>
            <person name="Takaki Y."/>
            <person name="Nishi S."/>
            <person name="Hori S."/>
            <person name="Arai W."/>
            <person name="Tsubouchi T."/>
            <person name="Morono Y."/>
            <person name="Uchiyama I."/>
            <person name="Ito T."/>
            <person name="Fujiyama A."/>
            <person name="Inagaki F."/>
            <person name="Takami H."/>
        </authorList>
    </citation>
    <scope>NUCLEOTIDE SEQUENCE</scope>
    <source>
        <strain evidence="4">Expedition CK06-06</strain>
    </source>
</reference>
<feature type="domain" description="Carrier" evidence="3">
    <location>
        <begin position="1"/>
        <end position="76"/>
    </location>
</feature>
<dbReference type="GO" id="GO:0005829">
    <property type="term" value="C:cytosol"/>
    <property type="evidence" value="ECO:0007669"/>
    <property type="project" value="TreeGrafter"/>
</dbReference>
<dbReference type="InterPro" id="IPR009081">
    <property type="entry name" value="PP-bd_ACP"/>
</dbReference>
<dbReference type="SUPFAM" id="SSF47336">
    <property type="entry name" value="ACP-like"/>
    <property type="match status" value="1"/>
</dbReference>
<dbReference type="InterPro" id="IPR036736">
    <property type="entry name" value="ACP-like_sf"/>
</dbReference>
<evidence type="ECO:0000256" key="1">
    <source>
        <dbReference type="ARBA" id="ARBA00022450"/>
    </source>
</evidence>
<organism evidence="4">
    <name type="scientific">marine sediment metagenome</name>
    <dbReference type="NCBI Taxonomy" id="412755"/>
    <lineage>
        <taxon>unclassified sequences</taxon>
        <taxon>metagenomes</taxon>
        <taxon>ecological metagenomes</taxon>
    </lineage>
</organism>
<dbReference type="PROSITE" id="PS50075">
    <property type="entry name" value="CARRIER"/>
    <property type="match status" value="1"/>
</dbReference>
<dbReference type="Pfam" id="PF00550">
    <property type="entry name" value="PP-binding"/>
    <property type="match status" value="1"/>
</dbReference>
<dbReference type="InterPro" id="IPR003231">
    <property type="entry name" value="ACP"/>
</dbReference>
<dbReference type="PANTHER" id="PTHR20863">
    <property type="entry name" value="ACYL CARRIER PROTEIN"/>
    <property type="match status" value="1"/>
</dbReference>
<protein>
    <recommendedName>
        <fullName evidence="3">Carrier domain-containing protein</fullName>
    </recommendedName>
</protein>
<dbReference type="GO" id="GO:0000035">
    <property type="term" value="F:acyl binding"/>
    <property type="evidence" value="ECO:0007669"/>
    <property type="project" value="TreeGrafter"/>
</dbReference>
<evidence type="ECO:0000256" key="2">
    <source>
        <dbReference type="ARBA" id="ARBA00022553"/>
    </source>
</evidence>
<dbReference type="NCBIfam" id="NF002148">
    <property type="entry name" value="PRK00982.1-2"/>
    <property type="match status" value="1"/>
</dbReference>
<evidence type="ECO:0000259" key="3">
    <source>
        <dbReference type="PROSITE" id="PS50075"/>
    </source>
</evidence>
<dbReference type="HAMAP" id="MF_01217">
    <property type="entry name" value="Acyl_carrier"/>
    <property type="match status" value="1"/>
</dbReference>
<dbReference type="AlphaFoldDB" id="X0YHW0"/>
<name>X0YHW0_9ZZZZ</name>
<dbReference type="PANTHER" id="PTHR20863:SF76">
    <property type="entry name" value="CARRIER DOMAIN-CONTAINING PROTEIN"/>
    <property type="match status" value="1"/>
</dbReference>
<keyword evidence="1" id="KW-0596">Phosphopantetheine</keyword>
<dbReference type="EMBL" id="BARS01049758">
    <property type="protein sequence ID" value="GAG36411.1"/>
    <property type="molecule type" value="Genomic_DNA"/>
</dbReference>